<comment type="similarity">
    <text evidence="7">Belongs to the gamma-glutamyl phosphate reductase family.</text>
</comment>
<comment type="subcellular location">
    <subcellularLocation>
        <location evidence="7">Cytoplasm</location>
    </subcellularLocation>
</comment>
<accession>A0A849AIA3</accession>
<dbReference type="NCBIfam" id="TIGR00407">
    <property type="entry name" value="proA"/>
    <property type="match status" value="1"/>
</dbReference>
<dbReference type="AlphaFoldDB" id="A0A849AIA3"/>
<evidence type="ECO:0000256" key="4">
    <source>
        <dbReference type="ARBA" id="ARBA00022857"/>
    </source>
</evidence>
<dbReference type="PANTHER" id="PTHR11063">
    <property type="entry name" value="GLUTAMATE SEMIALDEHYDE DEHYDROGENASE"/>
    <property type="match status" value="1"/>
</dbReference>
<keyword evidence="5 7" id="KW-0560">Oxidoreductase</keyword>
<feature type="domain" description="Aldehyde dehydrogenase" evidence="9">
    <location>
        <begin position="17"/>
        <end position="300"/>
    </location>
</feature>
<evidence type="ECO:0000256" key="5">
    <source>
        <dbReference type="ARBA" id="ARBA00023002"/>
    </source>
</evidence>
<evidence type="ECO:0000256" key="3">
    <source>
        <dbReference type="ARBA" id="ARBA00022650"/>
    </source>
</evidence>
<dbReference type="InterPro" id="IPR016163">
    <property type="entry name" value="Ald_DH_C"/>
</dbReference>
<keyword evidence="4 7" id="KW-0521">NADP</keyword>
<dbReference type="CDD" id="cd07079">
    <property type="entry name" value="ALDH_F18-19_ProA-GPR"/>
    <property type="match status" value="1"/>
</dbReference>
<dbReference type="InterPro" id="IPR015590">
    <property type="entry name" value="Aldehyde_DH_dom"/>
</dbReference>
<evidence type="ECO:0000256" key="7">
    <source>
        <dbReference type="HAMAP-Rule" id="MF_00412"/>
    </source>
</evidence>
<dbReference type="GO" id="GO:0005737">
    <property type="term" value="C:cytoplasm"/>
    <property type="evidence" value="ECO:0007669"/>
    <property type="project" value="UniProtKB-SubCell"/>
</dbReference>
<dbReference type="InterPro" id="IPR000965">
    <property type="entry name" value="GPR_dom"/>
</dbReference>
<evidence type="ECO:0000313" key="11">
    <source>
        <dbReference type="Proteomes" id="UP000562984"/>
    </source>
</evidence>
<evidence type="ECO:0000259" key="9">
    <source>
        <dbReference type="Pfam" id="PF00171"/>
    </source>
</evidence>
<dbReference type="PROSITE" id="PS01223">
    <property type="entry name" value="PROA"/>
    <property type="match status" value="1"/>
</dbReference>
<evidence type="ECO:0000256" key="8">
    <source>
        <dbReference type="SAM" id="MobiDB-lite"/>
    </source>
</evidence>
<reference evidence="10 11" key="1">
    <citation type="submission" date="2020-05" db="EMBL/GenBank/DDBJ databases">
        <title>Nakamurella sp. DB0629 isolated from air conditioner.</title>
        <authorList>
            <person name="Kim D.H."/>
            <person name="Kim D.-U."/>
        </authorList>
    </citation>
    <scope>NUCLEOTIDE SEQUENCE [LARGE SCALE GENOMIC DNA]</scope>
    <source>
        <strain evidence="10 11">DB0629</strain>
    </source>
</reference>
<keyword evidence="11" id="KW-1185">Reference proteome</keyword>
<comment type="function">
    <text evidence="7">Catalyzes the NADPH-dependent reduction of L-glutamate 5-phosphate into L-glutamate 5-semialdehyde and phosphate. The product spontaneously undergoes cyclization to form 1-pyrroline-5-carboxylate.</text>
</comment>
<dbReference type="GO" id="GO:0050661">
    <property type="term" value="F:NADP binding"/>
    <property type="evidence" value="ECO:0007669"/>
    <property type="project" value="InterPro"/>
</dbReference>
<evidence type="ECO:0000256" key="1">
    <source>
        <dbReference type="ARBA" id="ARBA00004985"/>
    </source>
</evidence>
<dbReference type="SUPFAM" id="SSF53720">
    <property type="entry name" value="ALDH-like"/>
    <property type="match status" value="1"/>
</dbReference>
<dbReference type="UniPathway" id="UPA00098">
    <property type="reaction ID" value="UER00360"/>
</dbReference>
<keyword evidence="3 7" id="KW-0641">Proline biosynthesis</keyword>
<dbReference type="GO" id="GO:0004350">
    <property type="term" value="F:glutamate-5-semialdehyde dehydrogenase activity"/>
    <property type="evidence" value="ECO:0007669"/>
    <property type="project" value="UniProtKB-UniRule"/>
</dbReference>
<dbReference type="Pfam" id="PF00171">
    <property type="entry name" value="Aldedh"/>
    <property type="match status" value="1"/>
</dbReference>
<evidence type="ECO:0000313" key="10">
    <source>
        <dbReference type="EMBL" id="NNG36552.1"/>
    </source>
</evidence>
<dbReference type="PIRSF" id="PIRSF000151">
    <property type="entry name" value="GPR"/>
    <property type="match status" value="1"/>
</dbReference>
<dbReference type="HAMAP" id="MF_00412">
    <property type="entry name" value="ProA"/>
    <property type="match status" value="1"/>
</dbReference>
<dbReference type="InterPro" id="IPR012134">
    <property type="entry name" value="Glu-5-SA_DH"/>
</dbReference>
<evidence type="ECO:0000256" key="6">
    <source>
        <dbReference type="ARBA" id="ARBA00049024"/>
    </source>
</evidence>
<dbReference type="FunFam" id="3.40.309.10:FF:000006">
    <property type="entry name" value="Gamma-glutamyl phosphate reductase"/>
    <property type="match status" value="1"/>
</dbReference>
<dbReference type="InterPro" id="IPR020593">
    <property type="entry name" value="G-glutamylP_reductase_CS"/>
</dbReference>
<dbReference type="Gene3D" id="3.40.605.10">
    <property type="entry name" value="Aldehyde Dehydrogenase, Chain A, domain 1"/>
    <property type="match status" value="1"/>
</dbReference>
<organism evidence="10 11">
    <name type="scientific">Nakamurella aerolata</name>
    <dbReference type="NCBI Taxonomy" id="1656892"/>
    <lineage>
        <taxon>Bacteria</taxon>
        <taxon>Bacillati</taxon>
        <taxon>Actinomycetota</taxon>
        <taxon>Actinomycetes</taxon>
        <taxon>Nakamurellales</taxon>
        <taxon>Nakamurellaceae</taxon>
        <taxon>Nakamurella</taxon>
    </lineage>
</organism>
<protein>
    <recommendedName>
        <fullName evidence="7">Gamma-glutamyl phosphate reductase</fullName>
        <shortName evidence="7">GPR</shortName>
        <ecNumber evidence="7">1.2.1.41</ecNumber>
    </recommendedName>
    <alternativeName>
        <fullName evidence="7">Glutamate-5-semialdehyde dehydrogenase</fullName>
    </alternativeName>
    <alternativeName>
        <fullName evidence="7">Glutamyl-gamma-semialdehyde dehydrogenase</fullName>
        <shortName evidence="7">GSA dehydrogenase</shortName>
    </alternativeName>
</protein>
<dbReference type="Proteomes" id="UP000562984">
    <property type="component" value="Unassembled WGS sequence"/>
</dbReference>
<dbReference type="EC" id="1.2.1.41" evidence="7"/>
<dbReference type="InterPro" id="IPR016162">
    <property type="entry name" value="Ald_DH_N"/>
</dbReference>
<sequence>MTLTSDLAESTEPATGAASREQVLDTARRARPAARALAGLTTAVKREALHAMADAVVGATDDLLDANAGDVAAGRAAGMGEALLDRLTLTPQRIEAVAAAVRQVATLPDPVGQVLRGTVLPNGLRLSQVRVPLGVLAMVYEARPNVTVDATAIAVASGNAVLLRGSASAIRSNTALVGVLHRAGGAAGLPENFVQLVPGTDRDSVRHLMTARGLVDVIIPRGGAGLINAVVNGSTVPVLETGVGNCHVYLDASADPAKAVAIVVNSKTRRPSVCNAAETLLVHRDRVGDLLPEVAAALHAEGVTLHADPTALAALETVDAGGAVVPAQPADFDTEYLSLDLAVAVVDDLPAAVAHINAHGTGHTEAIVTENLDAATTFTTEVDAAAVIVNASTAFTDGGEFGFGAEIGISTQKLHARGPMGLGELTSSKYVLTGTGQTRDRS</sequence>
<name>A0A849AIA3_9ACTN</name>
<comment type="caution">
    <text evidence="10">The sequence shown here is derived from an EMBL/GenBank/DDBJ whole genome shotgun (WGS) entry which is preliminary data.</text>
</comment>
<dbReference type="Gene3D" id="3.40.309.10">
    <property type="entry name" value="Aldehyde Dehydrogenase, Chain A, domain 2"/>
    <property type="match status" value="1"/>
</dbReference>
<comment type="catalytic activity">
    <reaction evidence="6 7">
        <text>L-glutamate 5-semialdehyde + phosphate + NADP(+) = L-glutamyl 5-phosphate + NADPH + H(+)</text>
        <dbReference type="Rhea" id="RHEA:19541"/>
        <dbReference type="ChEBI" id="CHEBI:15378"/>
        <dbReference type="ChEBI" id="CHEBI:43474"/>
        <dbReference type="ChEBI" id="CHEBI:57783"/>
        <dbReference type="ChEBI" id="CHEBI:58066"/>
        <dbReference type="ChEBI" id="CHEBI:58274"/>
        <dbReference type="ChEBI" id="CHEBI:58349"/>
        <dbReference type="EC" id="1.2.1.41"/>
    </reaction>
</comment>
<dbReference type="GO" id="GO:0055129">
    <property type="term" value="P:L-proline biosynthetic process"/>
    <property type="evidence" value="ECO:0007669"/>
    <property type="project" value="UniProtKB-UniRule"/>
</dbReference>
<evidence type="ECO:0000256" key="2">
    <source>
        <dbReference type="ARBA" id="ARBA00022605"/>
    </source>
</evidence>
<dbReference type="PANTHER" id="PTHR11063:SF8">
    <property type="entry name" value="DELTA-1-PYRROLINE-5-CARBOXYLATE SYNTHASE"/>
    <property type="match status" value="1"/>
</dbReference>
<feature type="region of interest" description="Disordered" evidence="8">
    <location>
        <begin position="1"/>
        <end position="26"/>
    </location>
</feature>
<dbReference type="EMBL" id="JABEND010000007">
    <property type="protein sequence ID" value="NNG36552.1"/>
    <property type="molecule type" value="Genomic_DNA"/>
</dbReference>
<keyword evidence="2 7" id="KW-0028">Amino-acid biosynthesis</keyword>
<gene>
    <name evidence="7" type="primary">proA</name>
    <name evidence="10" type="ORF">HKD39_12695</name>
</gene>
<proteinExistence type="inferred from homology"/>
<dbReference type="NCBIfam" id="NF001221">
    <property type="entry name" value="PRK00197.1"/>
    <property type="match status" value="1"/>
</dbReference>
<comment type="pathway">
    <text evidence="1 7">Amino-acid biosynthesis; L-proline biosynthesis; L-glutamate 5-semialdehyde from L-glutamate: step 2/2.</text>
</comment>
<dbReference type="InterPro" id="IPR016161">
    <property type="entry name" value="Ald_DH/histidinol_DH"/>
</dbReference>
<keyword evidence="7" id="KW-0963">Cytoplasm</keyword>